<evidence type="ECO:0000256" key="3">
    <source>
        <dbReference type="ARBA" id="ARBA00022670"/>
    </source>
</evidence>
<feature type="active site" description="Charge relay system" evidence="13 14">
    <location>
        <position position="283"/>
    </location>
</feature>
<evidence type="ECO:0000256" key="9">
    <source>
        <dbReference type="ARBA" id="ARBA00023157"/>
    </source>
</evidence>
<dbReference type="PROSITE" id="PS00138">
    <property type="entry name" value="SUBTILASE_SER"/>
    <property type="match status" value="1"/>
</dbReference>
<keyword evidence="3 14" id="KW-0645">Protease</keyword>
<dbReference type="Gene3D" id="2.60.120.260">
    <property type="entry name" value="Galactose-binding domain-like"/>
    <property type="match status" value="1"/>
</dbReference>
<keyword evidence="8" id="KW-0865">Zymogen</keyword>
<evidence type="ECO:0000256" key="4">
    <source>
        <dbReference type="ARBA" id="ARBA00022685"/>
    </source>
</evidence>
<dbReference type="PROSITE" id="PS51829">
    <property type="entry name" value="P_HOMO_B"/>
    <property type="match status" value="1"/>
</dbReference>
<dbReference type="InterPro" id="IPR032815">
    <property type="entry name" value="S8_pro-domain"/>
</dbReference>
<comment type="catalytic activity">
    <reaction evidence="11">
        <text>Release of mature proteins from their proproteins by cleavage of -Arg-Xaa-Yaa-Arg-|-Zaa- bonds, where Xaa can be any amino acid and Yaa is Arg or Lys. Releases albumin, complement component C3 and von Willebrand factor from their respective precursors.</text>
        <dbReference type="EC" id="3.4.21.75"/>
    </reaction>
</comment>
<feature type="transmembrane region" description="Helical" evidence="15">
    <location>
        <begin position="813"/>
        <end position="839"/>
    </location>
</feature>
<dbReference type="InterPro" id="IPR002884">
    <property type="entry name" value="P_dom"/>
</dbReference>
<evidence type="ECO:0000256" key="6">
    <source>
        <dbReference type="ARBA" id="ARBA00022801"/>
    </source>
</evidence>
<dbReference type="Pfam" id="PF01483">
    <property type="entry name" value="P_proprotein"/>
    <property type="match status" value="1"/>
</dbReference>
<evidence type="ECO:0000256" key="15">
    <source>
        <dbReference type="SAM" id="Phobius"/>
    </source>
</evidence>
<dbReference type="InterPro" id="IPR015500">
    <property type="entry name" value="Peptidase_S8_subtilisin-rel"/>
</dbReference>
<evidence type="ECO:0000256" key="13">
    <source>
        <dbReference type="PIRSR" id="PIRSR615500-1"/>
    </source>
</evidence>
<evidence type="ECO:0000256" key="8">
    <source>
        <dbReference type="ARBA" id="ARBA00023145"/>
    </source>
</evidence>
<dbReference type="PRINTS" id="PR00723">
    <property type="entry name" value="SUBTILISIN"/>
</dbReference>
<proteinExistence type="inferred from homology"/>
<evidence type="ECO:0000256" key="7">
    <source>
        <dbReference type="ARBA" id="ARBA00022825"/>
    </source>
</evidence>
<feature type="domain" description="P/Homo B" evidence="16">
    <location>
        <begin position="532"/>
        <end position="664"/>
    </location>
</feature>
<keyword evidence="5" id="KW-0732">Signal</keyword>
<dbReference type="InterPro" id="IPR034182">
    <property type="entry name" value="Kexin/furin"/>
</dbReference>
<dbReference type="InterPro" id="IPR038466">
    <property type="entry name" value="S8_pro-domain_sf"/>
</dbReference>
<dbReference type="FunFam" id="3.40.50.200:FF:000001">
    <property type="entry name" value="Furin 2, isoform B"/>
    <property type="match status" value="1"/>
</dbReference>
<reference evidence="17" key="1">
    <citation type="submission" date="2022-12" db="EMBL/GenBank/DDBJ databases">
        <title>Genome assemblies of Blomia tropicalis.</title>
        <authorList>
            <person name="Cui Y."/>
        </authorList>
    </citation>
    <scope>NUCLEOTIDE SEQUENCE</scope>
    <source>
        <tissue evidence="17">Adult mites</tissue>
    </source>
</reference>
<dbReference type="EMBL" id="JAPWDV010000002">
    <property type="protein sequence ID" value="KAJ6219529.1"/>
    <property type="molecule type" value="Genomic_DNA"/>
</dbReference>
<dbReference type="InterPro" id="IPR036852">
    <property type="entry name" value="Peptidase_S8/S53_dom_sf"/>
</dbReference>
<dbReference type="Proteomes" id="UP001142055">
    <property type="component" value="Chromosome 2"/>
</dbReference>
<organism evidence="17 18">
    <name type="scientific">Blomia tropicalis</name>
    <name type="common">Mite</name>
    <dbReference type="NCBI Taxonomy" id="40697"/>
    <lineage>
        <taxon>Eukaryota</taxon>
        <taxon>Metazoa</taxon>
        <taxon>Ecdysozoa</taxon>
        <taxon>Arthropoda</taxon>
        <taxon>Chelicerata</taxon>
        <taxon>Arachnida</taxon>
        <taxon>Acari</taxon>
        <taxon>Acariformes</taxon>
        <taxon>Sarcoptiformes</taxon>
        <taxon>Astigmata</taxon>
        <taxon>Glycyphagoidea</taxon>
        <taxon>Echimyopodidae</taxon>
        <taxon>Blomia</taxon>
    </lineage>
</organism>
<dbReference type="OMA" id="IYLVSPM"/>
<dbReference type="InterPro" id="IPR000209">
    <property type="entry name" value="Peptidase_S8/S53_dom"/>
</dbReference>
<comment type="similarity">
    <text evidence="2">Belongs to the peptidase S8 family. Furin subfamily.</text>
</comment>
<dbReference type="SUPFAM" id="SSF49785">
    <property type="entry name" value="Galactose-binding domain-like"/>
    <property type="match status" value="1"/>
</dbReference>
<dbReference type="SUPFAM" id="SSF52743">
    <property type="entry name" value="Subtilisin-like"/>
    <property type="match status" value="1"/>
</dbReference>
<keyword evidence="4" id="KW-0165">Cleavage on pair of basic residues</keyword>
<sequence length="878" mass="98950">MSSGPTLSRQTVPRKDVASMLSPNENKIVTNRKELILENENENKNVHNEILGIDDGQWKKLNQNAHVFTNQFVIESKYDPDHIKILAQQHGFDYLGHIFGNFHHLKHRKIAKRSVEGADERHHGPLNLHPSVISLKQQTLKRRTKRDFLETPTKRRNHVRKEVLPFYSSSHQRHFQQAHPPLLPFSREYLISAHDYDNQVKFDDPQWPRMWYLNRGNGLDMNVEGAWMKNITGRNVVVTILDDGLEKDHPDLMINYDPKASTDVNGLDDDPMPRYDIIDSNRHGTRCAGEVAANANNSVCAVGVAFNAKVGGIRMLDGDVTDAVEARSLSHNQNHIDIYSASWGPDDDGRTVDGPGDLAAKAFENGIINGRRGKGSIFVWASGNGGREKDNCNCDGYTNSIWTLSISSATEKGAVPWYSEACSSTLATTYSSGSFGERQIVTTDLHHGCTASHTGTSASAPLAAGICALALEANSNLTWRDMQHIVVLTAKRKNLNDKDWITNGVGRNVSHWFGYGLLDASAMVDFARNWTKVPDQSKCEVRFYVNIPNGTIRPGTFEKFKGHKVNCTEVGYLEHVQVKVNLTAQKRGDIEIKITSPAGTTSTLLAVRPMDNSRSGFANWPFMTVHDWGEQPNGYWELTVINHGRNSLATLNEWSLVMHGTKNNPYKEDLIRKFKIHQTHPNKSDEFTKDPSSYQILLDSDNRIDGPSSSPSAKNQTKDIMVESSNIRNMSSSTFVTKQRPLPKVFDAVQLPPIPHNPLDDRDEMEHEKDVDWRPNPTNRHQTHYMASINRQTDQHQQQHKYYQSKSNQANHIVGLVVITIIILAIIIIVAIISTCYLYKSKRKDKRKSGGFIEIKSDTMPSSDVDEYVQPEYKFFSV</sequence>
<evidence type="ECO:0000256" key="1">
    <source>
        <dbReference type="ARBA" id="ARBA00001913"/>
    </source>
</evidence>
<accession>A0A9Q0M5Q5</accession>
<dbReference type="GO" id="GO:0005802">
    <property type="term" value="C:trans-Golgi network"/>
    <property type="evidence" value="ECO:0007669"/>
    <property type="project" value="TreeGrafter"/>
</dbReference>
<evidence type="ECO:0000259" key="16">
    <source>
        <dbReference type="PROSITE" id="PS51829"/>
    </source>
</evidence>
<dbReference type="GO" id="GO:0016486">
    <property type="term" value="P:peptide hormone processing"/>
    <property type="evidence" value="ECO:0007669"/>
    <property type="project" value="TreeGrafter"/>
</dbReference>
<dbReference type="PANTHER" id="PTHR42884">
    <property type="entry name" value="PROPROTEIN CONVERTASE SUBTILISIN/KEXIN-RELATED"/>
    <property type="match status" value="1"/>
</dbReference>
<dbReference type="PANTHER" id="PTHR42884:SF3">
    <property type="entry name" value="FURIN-LIKE PROTEASE 1, ISOFORMS 1_1-X_2"/>
    <property type="match status" value="1"/>
</dbReference>
<name>A0A9Q0M5Q5_BLOTA</name>
<dbReference type="InterPro" id="IPR008979">
    <property type="entry name" value="Galactose-bd-like_sf"/>
</dbReference>
<dbReference type="Gene3D" id="3.40.50.200">
    <property type="entry name" value="Peptidase S8/S53 domain"/>
    <property type="match status" value="1"/>
</dbReference>
<dbReference type="GO" id="GO:0004252">
    <property type="term" value="F:serine-type endopeptidase activity"/>
    <property type="evidence" value="ECO:0007669"/>
    <property type="project" value="UniProtKB-UniRule"/>
</dbReference>
<keyword evidence="10" id="KW-0325">Glycoprotein</keyword>
<protein>
    <recommendedName>
        <fullName evidence="12">furin</fullName>
        <ecNumber evidence="12">3.4.21.75</ecNumber>
    </recommendedName>
</protein>
<evidence type="ECO:0000313" key="18">
    <source>
        <dbReference type="Proteomes" id="UP001142055"/>
    </source>
</evidence>
<evidence type="ECO:0000256" key="10">
    <source>
        <dbReference type="ARBA" id="ARBA00023180"/>
    </source>
</evidence>
<dbReference type="CDD" id="cd04059">
    <property type="entry name" value="Peptidases_S8_Protein_convertases_Kexins_Furin-like"/>
    <property type="match status" value="1"/>
</dbReference>
<dbReference type="InterPro" id="IPR022398">
    <property type="entry name" value="Peptidase_S8_His-AS"/>
</dbReference>
<keyword evidence="15" id="KW-1133">Transmembrane helix</keyword>
<dbReference type="EC" id="3.4.21.75" evidence="12"/>
<evidence type="ECO:0000256" key="11">
    <source>
        <dbReference type="ARBA" id="ARBA00035756"/>
    </source>
</evidence>
<keyword evidence="18" id="KW-1185">Reference proteome</keyword>
<keyword evidence="9" id="KW-1015">Disulfide bond</keyword>
<keyword evidence="6 14" id="KW-0378">Hydrolase</keyword>
<dbReference type="InterPro" id="IPR023828">
    <property type="entry name" value="Peptidase_S8_Ser-AS"/>
</dbReference>
<dbReference type="Gene3D" id="3.30.70.850">
    <property type="entry name" value="Peptidase S8, pro-domain"/>
    <property type="match status" value="1"/>
</dbReference>
<dbReference type="Pfam" id="PF00082">
    <property type="entry name" value="Peptidase_S8"/>
    <property type="match status" value="1"/>
</dbReference>
<evidence type="ECO:0000256" key="12">
    <source>
        <dbReference type="ARBA" id="ARBA00038993"/>
    </source>
</evidence>
<keyword evidence="15" id="KW-0812">Transmembrane</keyword>
<evidence type="ECO:0000256" key="5">
    <source>
        <dbReference type="ARBA" id="ARBA00022729"/>
    </source>
</evidence>
<evidence type="ECO:0000256" key="14">
    <source>
        <dbReference type="PROSITE-ProRule" id="PRU01240"/>
    </source>
</evidence>
<dbReference type="FunFam" id="2.60.120.260:FF:000006">
    <property type="entry name" value="Proprotein convertase subtilisin/kexin type 5"/>
    <property type="match status" value="1"/>
</dbReference>
<dbReference type="PROSITE" id="PS00136">
    <property type="entry name" value="SUBTILASE_ASP"/>
    <property type="match status" value="1"/>
</dbReference>
<keyword evidence="7 14" id="KW-0720">Serine protease</keyword>
<comment type="cofactor">
    <cofactor evidence="1">
        <name>Ca(2+)</name>
        <dbReference type="ChEBI" id="CHEBI:29108"/>
    </cofactor>
</comment>
<gene>
    <name evidence="17" type="ORF">RDWZM_005341</name>
</gene>
<dbReference type="InterPro" id="IPR023827">
    <property type="entry name" value="Peptidase_S8_Asp-AS"/>
</dbReference>
<evidence type="ECO:0000313" key="17">
    <source>
        <dbReference type="EMBL" id="KAJ6219529.1"/>
    </source>
</evidence>
<evidence type="ECO:0000256" key="2">
    <source>
        <dbReference type="ARBA" id="ARBA00005325"/>
    </source>
</evidence>
<feature type="active site" description="Charge relay system" evidence="13 14">
    <location>
        <position position="457"/>
    </location>
</feature>
<dbReference type="SUPFAM" id="SSF54897">
    <property type="entry name" value="Protease propeptides/inhibitors"/>
    <property type="match status" value="1"/>
</dbReference>
<comment type="caution">
    <text evidence="17">The sequence shown here is derived from an EMBL/GenBank/DDBJ whole genome shotgun (WGS) entry which is preliminary data.</text>
</comment>
<dbReference type="AlphaFoldDB" id="A0A9Q0M5Q5"/>
<dbReference type="Pfam" id="PF16470">
    <property type="entry name" value="S8_pro-domain"/>
    <property type="match status" value="1"/>
</dbReference>
<keyword evidence="15" id="KW-0472">Membrane</keyword>
<dbReference type="GO" id="GO:0000139">
    <property type="term" value="C:Golgi membrane"/>
    <property type="evidence" value="ECO:0007669"/>
    <property type="project" value="TreeGrafter"/>
</dbReference>
<dbReference type="PROSITE" id="PS51892">
    <property type="entry name" value="SUBTILASE"/>
    <property type="match status" value="1"/>
</dbReference>
<dbReference type="PROSITE" id="PS00137">
    <property type="entry name" value="SUBTILASE_HIS"/>
    <property type="match status" value="1"/>
</dbReference>
<feature type="active site" description="Charge relay system" evidence="13 14">
    <location>
        <position position="242"/>
    </location>
</feature>